<evidence type="ECO:0000256" key="3">
    <source>
        <dbReference type="SAM" id="MobiDB-lite"/>
    </source>
</evidence>
<gene>
    <name evidence="5" type="ORF">QP116_00835</name>
</gene>
<feature type="region of interest" description="Disordered" evidence="3">
    <location>
        <begin position="225"/>
        <end position="259"/>
    </location>
</feature>
<evidence type="ECO:0000259" key="4">
    <source>
        <dbReference type="SMART" id="SM00563"/>
    </source>
</evidence>
<evidence type="ECO:0000256" key="1">
    <source>
        <dbReference type="ARBA" id="ARBA00022679"/>
    </source>
</evidence>
<name>A0AAP4C592_9MICC</name>
<dbReference type="RefSeq" id="WP_101629465.1">
    <property type="nucleotide sequence ID" value="NZ_JALXKR010000013.1"/>
</dbReference>
<protein>
    <submittedName>
        <fullName evidence="5">Lysophospholipid acyltransferase family protein</fullName>
    </submittedName>
</protein>
<dbReference type="Proteomes" id="UP001240483">
    <property type="component" value="Unassembled WGS sequence"/>
</dbReference>
<comment type="caution">
    <text evidence="5">The sequence shown here is derived from an EMBL/GenBank/DDBJ whole genome shotgun (WGS) entry which is preliminary data.</text>
</comment>
<dbReference type="AlphaFoldDB" id="A0AAP4C592"/>
<accession>A0AAP4C592</accession>
<dbReference type="PANTHER" id="PTHR10434:SF55">
    <property type="entry name" value="POSSIBLE ACYLTRANSFERASE"/>
    <property type="match status" value="1"/>
</dbReference>
<dbReference type="PANTHER" id="PTHR10434">
    <property type="entry name" value="1-ACYL-SN-GLYCEROL-3-PHOSPHATE ACYLTRANSFERASE"/>
    <property type="match status" value="1"/>
</dbReference>
<proteinExistence type="predicted"/>
<dbReference type="SUPFAM" id="SSF69593">
    <property type="entry name" value="Glycerol-3-phosphate (1)-acyltransferase"/>
    <property type="match status" value="1"/>
</dbReference>
<dbReference type="CDD" id="cd07989">
    <property type="entry name" value="LPLAT_AGPAT-like"/>
    <property type="match status" value="1"/>
</dbReference>
<feature type="domain" description="Phospholipid/glycerol acyltransferase" evidence="4">
    <location>
        <begin position="45"/>
        <end position="163"/>
    </location>
</feature>
<dbReference type="EMBL" id="JASODW010000001">
    <property type="protein sequence ID" value="MDK6274309.1"/>
    <property type="molecule type" value="Genomic_DNA"/>
</dbReference>
<dbReference type="InterPro" id="IPR002123">
    <property type="entry name" value="Plipid/glycerol_acylTrfase"/>
</dbReference>
<evidence type="ECO:0000313" key="6">
    <source>
        <dbReference type="Proteomes" id="UP001240483"/>
    </source>
</evidence>
<organism evidence="5 6">
    <name type="scientific">Pseudoglutamicibacter cumminsii</name>
    <dbReference type="NCBI Taxonomy" id="156979"/>
    <lineage>
        <taxon>Bacteria</taxon>
        <taxon>Bacillati</taxon>
        <taxon>Actinomycetota</taxon>
        <taxon>Actinomycetes</taxon>
        <taxon>Micrococcales</taxon>
        <taxon>Micrococcaceae</taxon>
        <taxon>Pseudoglutamicibacter</taxon>
    </lineage>
</organism>
<dbReference type="Pfam" id="PF01553">
    <property type="entry name" value="Acyltransferase"/>
    <property type="match status" value="1"/>
</dbReference>
<dbReference type="GO" id="GO:0005886">
    <property type="term" value="C:plasma membrane"/>
    <property type="evidence" value="ECO:0007669"/>
    <property type="project" value="TreeGrafter"/>
</dbReference>
<evidence type="ECO:0000256" key="2">
    <source>
        <dbReference type="ARBA" id="ARBA00023315"/>
    </source>
</evidence>
<keyword evidence="2 5" id="KW-0012">Acyltransferase</keyword>
<sequence length="259" mass="28862">MARKGSNETRAARFTFGFAASFVRPTLALMLKRTWVGLGSIKPGSIIVSNHISELDPLIVAEALYAHKLLPRFLAKSSLFKIPVVGRILKATGQIPVERGGPGAKLSLEAAAEVIGRGGVIIIYPEGTLTKDPDKWPMQARTGAARLALKTNAPIVPVVHWGDQELLGGKPRRLRLFPRKATVVMAGSEIEMDDLREGPMTRSVLDEATNRIMKHMMYLVADLRGEEPPEVPWSPTGDREEQLKRREEEKRRREEQEDW</sequence>
<evidence type="ECO:0000313" key="5">
    <source>
        <dbReference type="EMBL" id="MDK6274309.1"/>
    </source>
</evidence>
<dbReference type="GO" id="GO:0006654">
    <property type="term" value="P:phosphatidic acid biosynthetic process"/>
    <property type="evidence" value="ECO:0007669"/>
    <property type="project" value="TreeGrafter"/>
</dbReference>
<reference evidence="5" key="1">
    <citation type="submission" date="2023-05" db="EMBL/GenBank/DDBJ databases">
        <title>Cataloging the Phylogenetic Diversity of Human Bladder Bacteria.</title>
        <authorList>
            <person name="Du J."/>
        </authorList>
    </citation>
    <scope>NUCLEOTIDE SEQUENCE</scope>
    <source>
        <strain evidence="5">UMB9978</strain>
    </source>
</reference>
<feature type="compositionally biased region" description="Basic and acidic residues" evidence="3">
    <location>
        <begin position="237"/>
        <end position="259"/>
    </location>
</feature>
<dbReference type="SMART" id="SM00563">
    <property type="entry name" value="PlsC"/>
    <property type="match status" value="1"/>
</dbReference>
<keyword evidence="1" id="KW-0808">Transferase</keyword>
<dbReference type="GO" id="GO:0003841">
    <property type="term" value="F:1-acylglycerol-3-phosphate O-acyltransferase activity"/>
    <property type="evidence" value="ECO:0007669"/>
    <property type="project" value="TreeGrafter"/>
</dbReference>